<gene>
    <name evidence="3" type="ORF">M9Y10_000060</name>
</gene>
<feature type="domain" description="DOCKER Lobe A" evidence="2">
    <location>
        <begin position="1076"/>
        <end position="1261"/>
    </location>
</feature>
<dbReference type="EMBL" id="JAPFFF010000001">
    <property type="protein sequence ID" value="KAK8897832.1"/>
    <property type="molecule type" value="Genomic_DNA"/>
</dbReference>
<dbReference type="InterPro" id="IPR046769">
    <property type="entry name" value="DOCKER_Lobe_A"/>
</dbReference>
<organism evidence="3 4">
    <name type="scientific">Tritrichomonas musculus</name>
    <dbReference type="NCBI Taxonomy" id="1915356"/>
    <lineage>
        <taxon>Eukaryota</taxon>
        <taxon>Metamonada</taxon>
        <taxon>Parabasalia</taxon>
        <taxon>Tritrichomonadida</taxon>
        <taxon>Tritrichomonadidae</taxon>
        <taxon>Tritrichomonas</taxon>
    </lineage>
</organism>
<evidence type="ECO:0000259" key="2">
    <source>
        <dbReference type="Pfam" id="PF06920"/>
    </source>
</evidence>
<accession>A0ABR2L387</accession>
<dbReference type="Gene3D" id="1.25.40.410">
    <property type="match status" value="1"/>
</dbReference>
<dbReference type="InterPro" id="IPR026791">
    <property type="entry name" value="DOCK"/>
</dbReference>
<dbReference type="Proteomes" id="UP001470230">
    <property type="component" value="Unassembled WGS sequence"/>
</dbReference>
<evidence type="ECO:0000313" key="4">
    <source>
        <dbReference type="Proteomes" id="UP001470230"/>
    </source>
</evidence>
<proteinExistence type="predicted"/>
<dbReference type="PANTHER" id="PTHR23317:SF76">
    <property type="entry name" value="LD20667P"/>
    <property type="match status" value="1"/>
</dbReference>
<comment type="caution">
    <text evidence="3">The sequence shown here is derived from an EMBL/GenBank/DDBJ whole genome shotgun (WGS) entry which is preliminary data.</text>
</comment>
<sequence>MIDSAIQSYFLKLKNQSPISIEQKNENDRQHQTLPEHLKLNNKFALPLLEESPNVIKVNIPEIGLPKVEGPPITNEKNPDPEDLTSPGQIDMNKVEEYLRLETSNAIDFNIPLFQTINKVECEPYEIIVNPTNYWGRTKDSMMIEITIKEICTTRPSSGFFQLYNQIDSVNLLPISEPLYFDNNHFIQTSTPGLESACIFCAEPKSTIYLLCFLNQKFGNTPFDILFAVSGKQLFCDDANGVVRPRDNLNVFENFLNVSQADIKGKINMITNAPALSNPENLVKQAVKADLQIQLIPCNQYNFTHSWIGNANPQLRLSAVPIDPPSTSPTPIISLFDIEFFFKNQPKENFSYFKAYIVNGPIKNLAAVQGIPLFTTSKPTKESEITSFVVPSSNQISFCENIRIYVNEQINSQTYLAIFLYSFNLEKKEPTLYKVGYIPLFNTSNTIEKGPQKFILYDPKRLPKDLKHQKPPNRTYIQCRISIPPAYFPFPCCEKFINNMDPNNIEFPEGDSDALLTIVVPIFAKMLGILSVQNLRKLVEFLSQFDKVKLKDILRSWAYNIFNPNLIPNCENSLLSSLNSLMEQVSNNPVVKDDIANPQKGRTQILIQMKFLAQNTPESPRSNDILKPLLTQLPIYVDVLIASMYKSNTKLETQNFLSFFRIFARFLTFVYNESSSDDLLSAINSVSTCLFHCMYKFEFTDIAKSMFEILRAIHSMRDPQKLSKNSVITFRFLIRFASTPQFIVGLGTITKRLNIEKSFSPYNKLLSIFFLVIFECLTVDNKEAITLCSRFLKMISFHVEQLPPDIVSHIAYSLFPIIYPVLSDYDSKPIKETPNAQANLIPFILIILNKTQPEVITSFFKNLANTFQLQLITKLISLYETLYRSGVENNLQFFIEMTKRMLQFLHVILDEQMSRKIVLRIIEVCKFFLNDFQSPTTFIYFYHFIKRVIEMFKCERKLIILLLKKVQSRLLSKRCLATALLYHQFWCDYVRNSSIVLSSIDTMDSLTAILLKLDSEDTEIYDQFILAMDKLSFTKNDYKFKEAVHERMGAAQVIINVVREQKKSTYPIEDRCKQIMMIADQYKMFPTMRMKWLQECLNKNKENDDIISAFVSQLHVVALVATVYYYNNYEKQTPNENITDADKSYSQNLPFHLSVVQPIRYAMKVDDNVQDTFKFLPEVAEETKIDFASMNPVALDLLNDMSLNMLITELDRAVTIGLDAGLYYSLRPIHSFILRLRHRTRNFRECANSCTKLSEIFKKITTKSASFTHDTPIAAYLVIDKQNNQIKQSVYYINVSVNVSANRNVNVGDQKIIEILKKDQRREDKVNLCPKHHSIDCKYPGTCVVPLEVDQDTIDNDEHPHHWKHFKTRIYYSDYENTDFNQKEVNVIKITTKSAIPHYRMCVDVNESETFIESHSMIEIIDESMNKTLDVCNKISEDLEMWFINEQNVNHDLTNDQLYSGEVERIITILDEIVKDKKDNFFDRLKRLRQNHKEKAFELANKAREALSRIMKVFSRITKDLPTNMTHYQMFSILISKFCKEFDLEDIPANQMFESYQDPMTQTFEFEK</sequence>
<evidence type="ECO:0000313" key="3">
    <source>
        <dbReference type="EMBL" id="KAK8897832.1"/>
    </source>
</evidence>
<evidence type="ECO:0000256" key="1">
    <source>
        <dbReference type="SAM" id="MobiDB-lite"/>
    </source>
</evidence>
<reference evidence="3 4" key="1">
    <citation type="submission" date="2024-04" db="EMBL/GenBank/DDBJ databases">
        <title>Tritrichomonas musculus Genome.</title>
        <authorList>
            <person name="Alves-Ferreira E."/>
            <person name="Grigg M."/>
            <person name="Lorenzi H."/>
            <person name="Galac M."/>
        </authorList>
    </citation>
    <scope>NUCLEOTIDE SEQUENCE [LARGE SCALE GENOMIC DNA]</scope>
    <source>
        <strain evidence="3 4">EAF2021</strain>
    </source>
</reference>
<dbReference type="InterPro" id="IPR043161">
    <property type="entry name" value="DOCK_C_lobe_A"/>
</dbReference>
<dbReference type="Pfam" id="PF06920">
    <property type="entry name" value="DHR-2_Lobe_A"/>
    <property type="match status" value="1"/>
</dbReference>
<dbReference type="PANTHER" id="PTHR23317">
    <property type="entry name" value="DEDICATOR OF CYTOKINESIS DOCK"/>
    <property type="match status" value="1"/>
</dbReference>
<protein>
    <recommendedName>
        <fullName evidence="2">DOCKER Lobe A domain-containing protein</fullName>
    </recommendedName>
</protein>
<feature type="region of interest" description="Disordered" evidence="1">
    <location>
        <begin position="69"/>
        <end position="88"/>
    </location>
</feature>
<name>A0ABR2L387_9EUKA</name>
<keyword evidence="4" id="KW-1185">Reference proteome</keyword>